<name>A0A498HLD6_MALDO</name>
<dbReference type="EMBL" id="RDQH01000342">
    <property type="protein sequence ID" value="RXH70712.1"/>
    <property type="molecule type" value="Genomic_DNA"/>
</dbReference>
<evidence type="ECO:0000313" key="3">
    <source>
        <dbReference type="Proteomes" id="UP000290289"/>
    </source>
</evidence>
<protein>
    <submittedName>
        <fullName evidence="2">Uncharacterized protein</fullName>
    </submittedName>
</protein>
<organism evidence="2 3">
    <name type="scientific">Malus domestica</name>
    <name type="common">Apple</name>
    <name type="synonym">Pyrus malus</name>
    <dbReference type="NCBI Taxonomy" id="3750"/>
    <lineage>
        <taxon>Eukaryota</taxon>
        <taxon>Viridiplantae</taxon>
        <taxon>Streptophyta</taxon>
        <taxon>Embryophyta</taxon>
        <taxon>Tracheophyta</taxon>
        <taxon>Spermatophyta</taxon>
        <taxon>Magnoliopsida</taxon>
        <taxon>eudicotyledons</taxon>
        <taxon>Gunneridae</taxon>
        <taxon>Pentapetalae</taxon>
        <taxon>rosids</taxon>
        <taxon>fabids</taxon>
        <taxon>Rosales</taxon>
        <taxon>Rosaceae</taxon>
        <taxon>Amygdaloideae</taxon>
        <taxon>Maleae</taxon>
        <taxon>Malus</taxon>
    </lineage>
</organism>
<evidence type="ECO:0000313" key="2">
    <source>
        <dbReference type="EMBL" id="RXH70712.1"/>
    </source>
</evidence>
<dbReference type="AlphaFoldDB" id="A0A498HLD6"/>
<feature type="region of interest" description="Disordered" evidence="1">
    <location>
        <begin position="42"/>
        <end position="73"/>
    </location>
</feature>
<reference evidence="2 3" key="1">
    <citation type="submission" date="2018-10" db="EMBL/GenBank/DDBJ databases">
        <title>A high-quality apple genome assembly.</title>
        <authorList>
            <person name="Hu J."/>
        </authorList>
    </citation>
    <scope>NUCLEOTIDE SEQUENCE [LARGE SCALE GENOMIC DNA]</scope>
    <source>
        <strain evidence="3">cv. HFTH1</strain>
        <tissue evidence="2">Young leaf</tissue>
    </source>
</reference>
<gene>
    <name evidence="2" type="ORF">DVH24_013458</name>
</gene>
<accession>A0A498HLD6</accession>
<comment type="caution">
    <text evidence="2">The sequence shown here is derived from an EMBL/GenBank/DDBJ whole genome shotgun (WGS) entry which is preliminary data.</text>
</comment>
<keyword evidence="3" id="KW-1185">Reference proteome</keyword>
<dbReference type="Proteomes" id="UP000290289">
    <property type="component" value="Chromosome 16"/>
</dbReference>
<evidence type="ECO:0000256" key="1">
    <source>
        <dbReference type="SAM" id="MobiDB-lite"/>
    </source>
</evidence>
<sequence>MRISRGKFNEDEFDIDSVFPTESSCSDFGSIVKMVRFGGETVTQPSSPSGAWEDKGYMGVDSESVGESSNIIK</sequence>
<proteinExistence type="predicted"/>